<accession>A0ABV5STX9</accession>
<dbReference type="RefSeq" id="WP_170296192.1">
    <property type="nucleotide sequence ID" value="NZ_BAAANI010000005.1"/>
</dbReference>
<reference evidence="7 8" key="1">
    <citation type="submission" date="2024-09" db="EMBL/GenBank/DDBJ databases">
        <authorList>
            <person name="Sun Q."/>
            <person name="Mori K."/>
        </authorList>
    </citation>
    <scope>NUCLEOTIDE SEQUENCE [LARGE SCALE GENOMIC DNA]</scope>
    <source>
        <strain evidence="7 8">JCM 14321</strain>
    </source>
</reference>
<dbReference type="EMBL" id="JBHMBL010000004">
    <property type="protein sequence ID" value="MFB9643797.1"/>
    <property type="molecule type" value="Genomic_DNA"/>
</dbReference>
<keyword evidence="8" id="KW-1185">Reference proteome</keyword>
<dbReference type="Pfam" id="PF00440">
    <property type="entry name" value="TetR_N"/>
    <property type="match status" value="1"/>
</dbReference>
<dbReference type="PANTHER" id="PTHR30055">
    <property type="entry name" value="HTH-TYPE TRANSCRIPTIONAL REGULATOR RUTR"/>
    <property type="match status" value="1"/>
</dbReference>
<evidence type="ECO:0000313" key="7">
    <source>
        <dbReference type="EMBL" id="MFB9643797.1"/>
    </source>
</evidence>
<evidence type="ECO:0000256" key="2">
    <source>
        <dbReference type="ARBA" id="ARBA00023125"/>
    </source>
</evidence>
<dbReference type="InterPro" id="IPR009057">
    <property type="entry name" value="Homeodomain-like_sf"/>
</dbReference>
<keyword evidence="2 4" id="KW-0238">DNA-binding</keyword>
<sequence length="251" mass="27035">MTGGRCSNPCTTIEQSFKLLNMRSSESDLTTRARIRDAAVLRFGRDGFDATTVRGVAAEAGVSPGLVIHHFGSKDGLRAACDEFVVAEFLGRKDDLGGDTAAALARWLADVDTYRPLIDYVARMLTAGNDAADALFDALVAGTAKMVDEQVEAGVIREPLDREVTALYLTMYGVVPLVMQRQLARGLGLEQLSEPGLRRSTVPILDLYTHGLYADDRFLVAAQDALGRTPGPRSDKGKNDPNQDPDPPTAP</sequence>
<evidence type="ECO:0000256" key="3">
    <source>
        <dbReference type="ARBA" id="ARBA00023163"/>
    </source>
</evidence>
<protein>
    <submittedName>
        <fullName evidence="7">TetR family transcriptional regulator</fullName>
    </submittedName>
</protein>
<dbReference type="SUPFAM" id="SSF46689">
    <property type="entry name" value="Homeodomain-like"/>
    <property type="match status" value="1"/>
</dbReference>
<dbReference type="InterPro" id="IPR001647">
    <property type="entry name" value="HTH_TetR"/>
</dbReference>
<keyword evidence="3" id="KW-0804">Transcription</keyword>
<proteinExistence type="predicted"/>
<evidence type="ECO:0000256" key="5">
    <source>
        <dbReference type="SAM" id="MobiDB-lite"/>
    </source>
</evidence>
<feature type="domain" description="HTH tetR-type" evidence="6">
    <location>
        <begin position="29"/>
        <end position="89"/>
    </location>
</feature>
<comment type="caution">
    <text evidence="7">The sequence shown here is derived from an EMBL/GenBank/DDBJ whole genome shotgun (WGS) entry which is preliminary data.</text>
</comment>
<dbReference type="PROSITE" id="PS50977">
    <property type="entry name" value="HTH_TETR_2"/>
    <property type="match status" value="1"/>
</dbReference>
<evidence type="ECO:0000256" key="1">
    <source>
        <dbReference type="ARBA" id="ARBA00023015"/>
    </source>
</evidence>
<name>A0ABV5STX9_9MICO</name>
<feature type="DNA-binding region" description="H-T-H motif" evidence="4">
    <location>
        <begin position="52"/>
        <end position="71"/>
    </location>
</feature>
<feature type="region of interest" description="Disordered" evidence="5">
    <location>
        <begin position="224"/>
        <end position="251"/>
    </location>
</feature>
<evidence type="ECO:0000256" key="4">
    <source>
        <dbReference type="PROSITE-ProRule" id="PRU00335"/>
    </source>
</evidence>
<evidence type="ECO:0000313" key="8">
    <source>
        <dbReference type="Proteomes" id="UP001589667"/>
    </source>
</evidence>
<dbReference type="PANTHER" id="PTHR30055:SF234">
    <property type="entry name" value="HTH-TYPE TRANSCRIPTIONAL REGULATOR BETI"/>
    <property type="match status" value="1"/>
</dbReference>
<organism evidence="7 8">
    <name type="scientific">Agromyces lapidis</name>
    <dbReference type="NCBI Taxonomy" id="279574"/>
    <lineage>
        <taxon>Bacteria</taxon>
        <taxon>Bacillati</taxon>
        <taxon>Actinomycetota</taxon>
        <taxon>Actinomycetes</taxon>
        <taxon>Micrococcales</taxon>
        <taxon>Microbacteriaceae</taxon>
        <taxon>Agromyces</taxon>
    </lineage>
</organism>
<dbReference type="Gene3D" id="1.10.357.10">
    <property type="entry name" value="Tetracycline Repressor, domain 2"/>
    <property type="match status" value="1"/>
</dbReference>
<dbReference type="InterPro" id="IPR050109">
    <property type="entry name" value="HTH-type_TetR-like_transc_reg"/>
</dbReference>
<gene>
    <name evidence="7" type="ORF">ACFFQV_16000</name>
</gene>
<evidence type="ECO:0000259" key="6">
    <source>
        <dbReference type="PROSITE" id="PS50977"/>
    </source>
</evidence>
<keyword evidence="1" id="KW-0805">Transcription regulation</keyword>
<dbReference type="Proteomes" id="UP001589667">
    <property type="component" value="Unassembled WGS sequence"/>
</dbReference>
<dbReference type="Pfam" id="PF17933">
    <property type="entry name" value="TetR_C_25"/>
    <property type="match status" value="1"/>
</dbReference>
<dbReference type="InterPro" id="IPR041484">
    <property type="entry name" value="TetR_C_25"/>
</dbReference>